<dbReference type="RefSeq" id="WP_134217409.1">
    <property type="nucleotide sequence ID" value="NZ_QFGA01000001.1"/>
</dbReference>
<dbReference type="GO" id="GO:0016740">
    <property type="term" value="F:transferase activity"/>
    <property type="evidence" value="ECO:0007669"/>
    <property type="project" value="UniProtKB-KW"/>
</dbReference>
<evidence type="ECO:0000313" key="1">
    <source>
        <dbReference type="EMBL" id="TEB08603.1"/>
    </source>
</evidence>
<dbReference type="InterPro" id="IPR026906">
    <property type="entry name" value="LRR_5"/>
</dbReference>
<dbReference type="AlphaFoldDB" id="A0A4Y7RIG6"/>
<dbReference type="Pfam" id="PF13306">
    <property type="entry name" value="LRR_5"/>
    <property type="match status" value="1"/>
</dbReference>
<sequence length="140" mass="16358">MLVYLAGAISWYIRNNKFNECLKWRISLTEKLNMLDVKCFNACTNLKQNMLYTNLSNLKQNVFYLSESDIIIVNTDHILESPGTIFELTYCYLKQKPVIGLGINENINSSFHLSSCIDQYLKDEDEVVEYIKSLYHLEIK</sequence>
<evidence type="ECO:0000313" key="2">
    <source>
        <dbReference type="Proteomes" id="UP000298324"/>
    </source>
</evidence>
<keyword evidence="1" id="KW-0808">Transferase</keyword>
<organism evidence="1 2">
    <name type="scientific">Pelotomaculum schinkii</name>
    <dbReference type="NCBI Taxonomy" id="78350"/>
    <lineage>
        <taxon>Bacteria</taxon>
        <taxon>Bacillati</taxon>
        <taxon>Bacillota</taxon>
        <taxon>Clostridia</taxon>
        <taxon>Eubacteriales</taxon>
        <taxon>Desulfotomaculaceae</taxon>
        <taxon>Pelotomaculum</taxon>
    </lineage>
</organism>
<reference evidence="1 2" key="1">
    <citation type="journal article" date="2018" name="Environ. Microbiol.">
        <title>Novel energy conservation strategies and behaviour of Pelotomaculum schinkii driving syntrophic propionate catabolism.</title>
        <authorList>
            <person name="Hidalgo-Ahumada C.A.P."/>
            <person name="Nobu M.K."/>
            <person name="Narihiro T."/>
            <person name="Tamaki H."/>
            <person name="Liu W.T."/>
            <person name="Kamagata Y."/>
            <person name="Stams A.J.M."/>
            <person name="Imachi H."/>
            <person name="Sousa D.Z."/>
        </authorList>
    </citation>
    <scope>NUCLEOTIDE SEQUENCE [LARGE SCALE GENOMIC DNA]</scope>
    <source>
        <strain evidence="1 2">HH</strain>
    </source>
</reference>
<proteinExistence type="predicted"/>
<dbReference type="EMBL" id="QFGA01000001">
    <property type="protein sequence ID" value="TEB08603.1"/>
    <property type="molecule type" value="Genomic_DNA"/>
</dbReference>
<protein>
    <submittedName>
        <fullName evidence="1">Nucleoside 2-deoxyribosyltransferase</fullName>
    </submittedName>
</protein>
<accession>A0A4Y7RIG6</accession>
<keyword evidence="2" id="KW-1185">Reference proteome</keyword>
<name>A0A4Y7RIG6_9FIRM</name>
<dbReference type="Gene3D" id="3.40.50.450">
    <property type="match status" value="1"/>
</dbReference>
<comment type="caution">
    <text evidence="1">The sequence shown here is derived from an EMBL/GenBank/DDBJ whole genome shotgun (WGS) entry which is preliminary data.</text>
</comment>
<gene>
    <name evidence="1" type="ORF">Psch_02169</name>
</gene>
<dbReference type="Proteomes" id="UP000298324">
    <property type="component" value="Unassembled WGS sequence"/>
</dbReference>
<dbReference type="SUPFAM" id="SSF52309">
    <property type="entry name" value="N-(deoxy)ribosyltransferase-like"/>
    <property type="match status" value="1"/>
</dbReference>